<dbReference type="GO" id="GO:0005886">
    <property type="term" value="C:plasma membrane"/>
    <property type="evidence" value="ECO:0007669"/>
    <property type="project" value="UniProtKB-SubCell"/>
</dbReference>
<accession>A0A9D1NBZ5</accession>
<dbReference type="PROSITE" id="PS50929">
    <property type="entry name" value="ABC_TM1F"/>
    <property type="match status" value="1"/>
</dbReference>
<dbReference type="SUPFAM" id="SSF52540">
    <property type="entry name" value="P-loop containing nucleoside triphosphate hydrolases"/>
    <property type="match status" value="1"/>
</dbReference>
<dbReference type="InterPro" id="IPR017871">
    <property type="entry name" value="ABC_transporter-like_CS"/>
</dbReference>
<reference evidence="12" key="2">
    <citation type="journal article" date="2021" name="PeerJ">
        <title>Extensive microbial diversity within the chicken gut microbiome revealed by metagenomics and culture.</title>
        <authorList>
            <person name="Gilroy R."/>
            <person name="Ravi A."/>
            <person name="Getino M."/>
            <person name="Pursley I."/>
            <person name="Horton D.L."/>
            <person name="Alikhan N.F."/>
            <person name="Baker D."/>
            <person name="Gharbi K."/>
            <person name="Hall N."/>
            <person name="Watson M."/>
            <person name="Adriaenssens E.M."/>
            <person name="Foster-Nyarko E."/>
            <person name="Jarju S."/>
            <person name="Secka A."/>
            <person name="Antonio M."/>
            <person name="Oren A."/>
            <person name="Chaudhuri R.R."/>
            <person name="La Ragione R."/>
            <person name="Hildebrand F."/>
            <person name="Pallen M.J."/>
        </authorList>
    </citation>
    <scope>NUCLEOTIDE SEQUENCE</scope>
    <source>
        <strain evidence="12">23406</strain>
    </source>
</reference>
<dbReference type="SUPFAM" id="SSF90123">
    <property type="entry name" value="ABC transporter transmembrane region"/>
    <property type="match status" value="1"/>
</dbReference>
<organism evidence="12 13">
    <name type="scientific">Candidatus Stercoripulliclostridium merdipullorum</name>
    <dbReference type="NCBI Taxonomy" id="2840952"/>
    <lineage>
        <taxon>Bacteria</taxon>
        <taxon>Bacillati</taxon>
        <taxon>Bacillota</taxon>
        <taxon>Clostridia</taxon>
        <taxon>Eubacteriales</taxon>
        <taxon>Candidatus Stercoripulliclostridium</taxon>
    </lineage>
</organism>
<dbReference type="InterPro" id="IPR003439">
    <property type="entry name" value="ABC_transporter-like_ATP-bd"/>
</dbReference>
<dbReference type="SMART" id="SM00382">
    <property type="entry name" value="AAA"/>
    <property type="match status" value="1"/>
</dbReference>
<dbReference type="InterPro" id="IPR039421">
    <property type="entry name" value="Type_1_exporter"/>
</dbReference>
<feature type="transmembrane region" description="Helical" evidence="9">
    <location>
        <begin position="116"/>
        <end position="139"/>
    </location>
</feature>
<feature type="transmembrane region" description="Helical" evidence="9">
    <location>
        <begin position="191"/>
        <end position="208"/>
    </location>
</feature>
<keyword evidence="8 9" id="KW-0472">Membrane</keyword>
<feature type="domain" description="ABC transporter" evidence="10">
    <location>
        <begin position="393"/>
        <end position="627"/>
    </location>
</feature>
<evidence type="ECO:0000256" key="5">
    <source>
        <dbReference type="ARBA" id="ARBA00022741"/>
    </source>
</evidence>
<dbReference type="Pfam" id="PF00664">
    <property type="entry name" value="ABC_membrane"/>
    <property type="match status" value="1"/>
</dbReference>
<dbReference type="EMBL" id="DVOH01000030">
    <property type="protein sequence ID" value="HIV00302.1"/>
    <property type="molecule type" value="Genomic_DNA"/>
</dbReference>
<evidence type="ECO:0000256" key="6">
    <source>
        <dbReference type="ARBA" id="ARBA00022840"/>
    </source>
</evidence>
<evidence type="ECO:0000313" key="13">
    <source>
        <dbReference type="Proteomes" id="UP000886891"/>
    </source>
</evidence>
<dbReference type="InterPro" id="IPR027417">
    <property type="entry name" value="P-loop_NTPase"/>
</dbReference>
<dbReference type="Proteomes" id="UP000886891">
    <property type="component" value="Unassembled WGS sequence"/>
</dbReference>
<evidence type="ECO:0000256" key="1">
    <source>
        <dbReference type="ARBA" id="ARBA00004651"/>
    </source>
</evidence>
<evidence type="ECO:0000256" key="3">
    <source>
        <dbReference type="ARBA" id="ARBA00022475"/>
    </source>
</evidence>
<dbReference type="PANTHER" id="PTHR43394">
    <property type="entry name" value="ATP-DEPENDENT PERMEASE MDL1, MITOCHONDRIAL"/>
    <property type="match status" value="1"/>
</dbReference>
<dbReference type="FunFam" id="3.40.50.300:FF:000287">
    <property type="entry name" value="Multidrug ABC transporter ATP-binding protein"/>
    <property type="match status" value="1"/>
</dbReference>
<dbReference type="PANTHER" id="PTHR43394:SF1">
    <property type="entry name" value="ATP-BINDING CASSETTE SUB-FAMILY B MEMBER 10, MITOCHONDRIAL"/>
    <property type="match status" value="1"/>
</dbReference>
<keyword evidence="3" id="KW-1003">Cell membrane</keyword>
<sequence>MSEYDRNAVSTTQETSQGFNLGAALGVGGPEVKEKVDKAENFKGTVIRLIKYLKPQALSLFAMMAIAAIGAWFGIWVPDIMKKVTNCLVDSLQYFTDIRAVELGGNGQLYSYIAPILWTCAGLYVLNALFQFTSGMIAASMSQRVVRRFRTDVKNKLDHVPLSYFDATPTGEVLSRFTIDIEMISTTLQESINQIITGVMTVIGVFIMMARIDWLLSIVALVSLPLLFFVSRIIIKKSQIEFARQQQRIGELNGHIEEMYTGHRVVKLYSHEAESIEDYEAINRELRKATRKSQFLAGIILPSIKFINNLCYVGICVGGGFRAGSGLITIGDIQALLQYTRSFAQPIEQVSNIANTIQSAIAAAERVFQVFDLEEMTEETKTPASVANVQGRVDIEHLAFSYDKSKQLITDLSLHVNAGESIAIVGPTGAGKTTLVNLLMRFYDIDAGRILIDGVDMNDYTRDDIRSLYGMVLQDTWLFNGTVADNIAYGNPGATREQIVAAAKEAYAHSFIETMENGYDTVLNEDASNISQGQKQLLTIARAILKNPKIIILDEATSSVDTRTEKYIQSAMLAMMEGKTSFVIAHRLSTIKSASVILVMNHGDVVEQGNHETLMAKKGFYYELYQSQFAGVNDDNRNDDTSQFRQT</sequence>
<proteinExistence type="predicted"/>
<dbReference type="GO" id="GO:0005524">
    <property type="term" value="F:ATP binding"/>
    <property type="evidence" value="ECO:0007669"/>
    <property type="project" value="UniProtKB-KW"/>
</dbReference>
<dbReference type="GO" id="GO:0015421">
    <property type="term" value="F:ABC-type oligopeptide transporter activity"/>
    <property type="evidence" value="ECO:0007669"/>
    <property type="project" value="TreeGrafter"/>
</dbReference>
<evidence type="ECO:0000313" key="12">
    <source>
        <dbReference type="EMBL" id="HIV00302.1"/>
    </source>
</evidence>
<feature type="domain" description="ABC transmembrane type-1" evidence="11">
    <location>
        <begin position="61"/>
        <end position="359"/>
    </location>
</feature>
<evidence type="ECO:0000259" key="11">
    <source>
        <dbReference type="PROSITE" id="PS50929"/>
    </source>
</evidence>
<dbReference type="Gene3D" id="3.40.50.300">
    <property type="entry name" value="P-loop containing nucleotide triphosphate hydrolases"/>
    <property type="match status" value="1"/>
</dbReference>
<evidence type="ECO:0000256" key="8">
    <source>
        <dbReference type="ARBA" id="ARBA00023136"/>
    </source>
</evidence>
<keyword evidence="2" id="KW-0813">Transport</keyword>
<evidence type="ECO:0000256" key="7">
    <source>
        <dbReference type="ARBA" id="ARBA00022989"/>
    </source>
</evidence>
<dbReference type="FunFam" id="1.20.1560.10:FF:000011">
    <property type="entry name" value="Multidrug ABC transporter ATP-binding protein"/>
    <property type="match status" value="1"/>
</dbReference>
<evidence type="ECO:0000259" key="10">
    <source>
        <dbReference type="PROSITE" id="PS50893"/>
    </source>
</evidence>
<comment type="caution">
    <text evidence="12">The sequence shown here is derived from an EMBL/GenBank/DDBJ whole genome shotgun (WGS) entry which is preliminary data.</text>
</comment>
<dbReference type="PROSITE" id="PS50893">
    <property type="entry name" value="ABC_TRANSPORTER_2"/>
    <property type="match status" value="1"/>
</dbReference>
<evidence type="ECO:0000256" key="4">
    <source>
        <dbReference type="ARBA" id="ARBA00022692"/>
    </source>
</evidence>
<dbReference type="CDD" id="cd18547">
    <property type="entry name" value="ABC_6TM_Tm288_like"/>
    <property type="match status" value="1"/>
</dbReference>
<keyword evidence="6 12" id="KW-0067">ATP-binding</keyword>
<name>A0A9D1NBZ5_9FIRM</name>
<feature type="transmembrane region" description="Helical" evidence="9">
    <location>
        <begin position="214"/>
        <end position="235"/>
    </location>
</feature>
<keyword evidence="4 9" id="KW-0812">Transmembrane</keyword>
<comment type="subcellular location">
    <subcellularLocation>
        <location evidence="1">Cell membrane</location>
        <topology evidence="1">Multi-pass membrane protein</topology>
    </subcellularLocation>
</comment>
<dbReference type="InterPro" id="IPR003593">
    <property type="entry name" value="AAA+_ATPase"/>
</dbReference>
<dbReference type="InterPro" id="IPR011527">
    <property type="entry name" value="ABC1_TM_dom"/>
</dbReference>
<evidence type="ECO:0000256" key="9">
    <source>
        <dbReference type="SAM" id="Phobius"/>
    </source>
</evidence>
<evidence type="ECO:0000256" key="2">
    <source>
        <dbReference type="ARBA" id="ARBA00022448"/>
    </source>
</evidence>
<reference evidence="12" key="1">
    <citation type="submission" date="2020-10" db="EMBL/GenBank/DDBJ databases">
        <authorList>
            <person name="Gilroy R."/>
        </authorList>
    </citation>
    <scope>NUCLEOTIDE SEQUENCE</scope>
    <source>
        <strain evidence="12">23406</strain>
    </source>
</reference>
<dbReference type="CDD" id="cd03254">
    <property type="entry name" value="ABCC_Glucan_exporter_like"/>
    <property type="match status" value="1"/>
</dbReference>
<keyword evidence="5" id="KW-0547">Nucleotide-binding</keyword>
<keyword evidence="7 9" id="KW-1133">Transmembrane helix</keyword>
<dbReference type="Pfam" id="PF00005">
    <property type="entry name" value="ABC_tran"/>
    <property type="match status" value="1"/>
</dbReference>
<gene>
    <name evidence="12" type="ORF">IAB14_04210</name>
</gene>
<dbReference type="GO" id="GO:0016887">
    <property type="term" value="F:ATP hydrolysis activity"/>
    <property type="evidence" value="ECO:0007669"/>
    <property type="project" value="InterPro"/>
</dbReference>
<dbReference type="AlphaFoldDB" id="A0A9D1NBZ5"/>
<dbReference type="InterPro" id="IPR036640">
    <property type="entry name" value="ABC1_TM_sf"/>
</dbReference>
<feature type="transmembrane region" description="Helical" evidence="9">
    <location>
        <begin position="57"/>
        <end position="76"/>
    </location>
</feature>
<dbReference type="Gene3D" id="1.20.1560.10">
    <property type="entry name" value="ABC transporter type 1, transmembrane domain"/>
    <property type="match status" value="1"/>
</dbReference>
<dbReference type="PROSITE" id="PS00211">
    <property type="entry name" value="ABC_TRANSPORTER_1"/>
    <property type="match status" value="1"/>
</dbReference>
<protein>
    <submittedName>
        <fullName evidence="12">ABC transporter ATP-binding protein</fullName>
    </submittedName>
</protein>